<dbReference type="InterPro" id="IPR032675">
    <property type="entry name" value="LRR_dom_sf"/>
</dbReference>
<evidence type="ECO:0008006" key="4">
    <source>
        <dbReference type="Google" id="ProtNLM"/>
    </source>
</evidence>
<feature type="region of interest" description="Disordered" evidence="1">
    <location>
        <begin position="145"/>
        <end position="170"/>
    </location>
</feature>
<dbReference type="EMBL" id="JAAAJA010000050">
    <property type="protein sequence ID" value="KAG0264443.1"/>
    <property type="molecule type" value="Genomic_DNA"/>
</dbReference>
<dbReference type="SUPFAM" id="SSF52047">
    <property type="entry name" value="RNI-like"/>
    <property type="match status" value="1"/>
</dbReference>
<reference evidence="2" key="1">
    <citation type="journal article" date="2020" name="Fungal Divers.">
        <title>Resolving the Mortierellaceae phylogeny through synthesis of multi-gene phylogenetics and phylogenomics.</title>
        <authorList>
            <person name="Vandepol N."/>
            <person name="Liber J."/>
            <person name="Desiro A."/>
            <person name="Na H."/>
            <person name="Kennedy M."/>
            <person name="Barry K."/>
            <person name="Grigoriev I.V."/>
            <person name="Miller A.N."/>
            <person name="O'Donnell K."/>
            <person name="Stajich J.E."/>
            <person name="Bonito G."/>
        </authorList>
    </citation>
    <scope>NUCLEOTIDE SEQUENCE</scope>
    <source>
        <strain evidence="2">KOD948</strain>
    </source>
</reference>
<organism evidence="2 3">
    <name type="scientific">Mortierella polycephala</name>
    <dbReference type="NCBI Taxonomy" id="41804"/>
    <lineage>
        <taxon>Eukaryota</taxon>
        <taxon>Fungi</taxon>
        <taxon>Fungi incertae sedis</taxon>
        <taxon>Mucoromycota</taxon>
        <taxon>Mortierellomycotina</taxon>
        <taxon>Mortierellomycetes</taxon>
        <taxon>Mortierellales</taxon>
        <taxon>Mortierellaceae</taxon>
        <taxon>Mortierella</taxon>
    </lineage>
</organism>
<gene>
    <name evidence="2" type="ORF">BG011_006802</name>
</gene>
<dbReference type="OrthoDB" id="2419731at2759"/>
<dbReference type="Proteomes" id="UP000726737">
    <property type="component" value="Unassembled WGS sequence"/>
</dbReference>
<evidence type="ECO:0000313" key="2">
    <source>
        <dbReference type="EMBL" id="KAG0264443.1"/>
    </source>
</evidence>
<dbReference type="AlphaFoldDB" id="A0A9P6U8T4"/>
<evidence type="ECO:0000256" key="1">
    <source>
        <dbReference type="SAM" id="MobiDB-lite"/>
    </source>
</evidence>
<accession>A0A9P6U8T4</accession>
<proteinExistence type="predicted"/>
<name>A0A9P6U8T4_9FUNG</name>
<protein>
    <recommendedName>
        <fullName evidence="4">F-box domain-containing protein</fullName>
    </recommendedName>
</protein>
<evidence type="ECO:0000313" key="3">
    <source>
        <dbReference type="Proteomes" id="UP000726737"/>
    </source>
</evidence>
<sequence>MAANCSAPIFKLFVIPEMFDMVQSYFSNSDRIRCSRVSKDFSVLFSPVLWRTISLRTRRQHECFTSNPQIVATITKYAHCIRTIRVRTCKSLSPFVTAGPEKLTNLRNLEIMLPTRMESEYCAFQSIENYKAYKATTSNGLDDDFEGLNWKDDDQDPRGGNGGFSGRHRSGREWLDDPEVFVMTRWSEVRHNRLHEILDCFPEVQDQLFSLQMHLSFQRDHLQQLQVFQQEQLQHHRLQQQMVLSPIRQTQVRILHLMNSIRLLERMAHHPLTLFSDSPLESVDPDTYFKSITQVDPWDHDEPWDQKALQKVLENAPQLQAFAACTYPFWNQEVQETIINKLSSLRMLSIAHYTRGTFMYLPDLDGILNANPHLQTLRIANYGRAPPSGHIPVNTGSPVAYESSSEIKVQDADDLECIETAVVVHNHGIQHLFLECANWFLTQPVSFRSFRSLRSLTLVFIDSRVLKIIAKSIQRHCFQLENLALVQSQLESASITKLLDACNKYYTPTISRSTSSSSSSSADSLTTINVDRVGLKSLRLEIVTAREFSPVVDELLRHSRTLQHLAVRDCTSISNPLETANKMLSVLESFEHLETFDILSSTERVHGIHNTVSAQALVESATRSPSGWACARTLKVLKLSITDLEPQPQLIALEAPQALEPSQPALPVQFEPVTDEDEMEMYRLQRRVCEALGTLEFLEELVLGVDEDDSQLYEDDLGAGYQVDSLTLSLNLGLAHLERLKQLRVLKVARMAHHIGVAELEWMFEHWPRLEAIYGLLRFEDEAEDKEVEQWIRENHPELEYT</sequence>
<comment type="caution">
    <text evidence="2">The sequence shown here is derived from an EMBL/GenBank/DDBJ whole genome shotgun (WGS) entry which is preliminary data.</text>
</comment>
<dbReference type="Gene3D" id="3.80.10.10">
    <property type="entry name" value="Ribonuclease Inhibitor"/>
    <property type="match status" value="1"/>
</dbReference>
<keyword evidence="3" id="KW-1185">Reference proteome</keyword>